<evidence type="ECO:0000313" key="7">
    <source>
        <dbReference type="EMBL" id="GLB66215.1"/>
    </source>
</evidence>
<organism evidence="7 8">
    <name type="scientific">Arthrobacter mangrovi</name>
    <dbReference type="NCBI Taxonomy" id="2966350"/>
    <lineage>
        <taxon>Bacteria</taxon>
        <taxon>Bacillati</taxon>
        <taxon>Actinomycetota</taxon>
        <taxon>Actinomycetes</taxon>
        <taxon>Micrococcales</taxon>
        <taxon>Micrococcaceae</taxon>
        <taxon>Arthrobacter</taxon>
    </lineage>
</organism>
<evidence type="ECO:0000259" key="6">
    <source>
        <dbReference type="Pfam" id="PF03717"/>
    </source>
</evidence>
<evidence type="ECO:0000256" key="1">
    <source>
        <dbReference type="ARBA" id="ARBA00004370"/>
    </source>
</evidence>
<proteinExistence type="inferred from homology"/>
<name>A0ABQ5MQE9_9MICC</name>
<evidence type="ECO:0000259" key="5">
    <source>
        <dbReference type="Pfam" id="PF00905"/>
    </source>
</evidence>
<dbReference type="Pfam" id="PF03717">
    <property type="entry name" value="PBP_dimer"/>
    <property type="match status" value="1"/>
</dbReference>
<keyword evidence="7" id="KW-0131">Cell cycle</keyword>
<evidence type="ECO:0000256" key="4">
    <source>
        <dbReference type="SAM" id="Phobius"/>
    </source>
</evidence>
<dbReference type="PANTHER" id="PTHR30627:SF1">
    <property type="entry name" value="PEPTIDOGLYCAN D,D-TRANSPEPTIDASE FTSI"/>
    <property type="match status" value="1"/>
</dbReference>
<dbReference type="Gene3D" id="3.30.450.330">
    <property type="match status" value="1"/>
</dbReference>
<dbReference type="InterPro" id="IPR001460">
    <property type="entry name" value="PCN-bd_Tpept"/>
</dbReference>
<comment type="subcellular location">
    <subcellularLocation>
        <location evidence="1">Membrane</location>
    </subcellularLocation>
</comment>
<accession>A0ABQ5MQE9</accession>
<keyword evidence="7" id="KW-0132">Cell division</keyword>
<dbReference type="InterPro" id="IPR005311">
    <property type="entry name" value="PBP_dimer"/>
</dbReference>
<evidence type="ECO:0000313" key="8">
    <source>
        <dbReference type="Proteomes" id="UP001209654"/>
    </source>
</evidence>
<feature type="transmembrane region" description="Helical" evidence="4">
    <location>
        <begin position="21"/>
        <end position="40"/>
    </location>
</feature>
<gene>
    <name evidence="7" type="ORF">AHIS1636_06540</name>
</gene>
<keyword evidence="8" id="KW-1185">Reference proteome</keyword>
<protein>
    <submittedName>
        <fullName evidence="7">Cell division protein FtsI</fullName>
    </submittedName>
</protein>
<comment type="caution">
    <text evidence="7">The sequence shown here is derived from an EMBL/GenBank/DDBJ whole genome shotgun (WGS) entry which is preliminary data.</text>
</comment>
<comment type="similarity">
    <text evidence="2">Belongs to the transpeptidase family.</text>
</comment>
<feature type="domain" description="Penicillin-binding protein dimerisation" evidence="6">
    <location>
        <begin position="64"/>
        <end position="219"/>
    </location>
</feature>
<dbReference type="InterPro" id="IPR050515">
    <property type="entry name" value="Beta-lactam/transpept"/>
</dbReference>
<dbReference type="Pfam" id="PF00905">
    <property type="entry name" value="Transpeptidase"/>
    <property type="match status" value="1"/>
</dbReference>
<dbReference type="EMBL" id="BRVS01000002">
    <property type="protein sequence ID" value="GLB66215.1"/>
    <property type="molecule type" value="Genomic_DNA"/>
</dbReference>
<dbReference type="SUPFAM" id="SSF56519">
    <property type="entry name" value="Penicillin binding protein dimerisation domain"/>
    <property type="match status" value="1"/>
</dbReference>
<sequence>MAAGKANVQDSQRAHTTARRLRAGLAIVMVLLVILGARLFQLQGLDTAGMAQAAVDKRLRTSEIPALRGEILDANNTVLARSVQRFDIVVDQRLVEDFERFNPKTKQLEQVKIDGEIKKLAGILGQDVETVKKAVVGDLPFNYVAKSVTPDIQEKVENLAFPGLQSRETTTRSYPMGQVAGSIVGFLGSDGSPLEGIEATQQDLLEGTPGERTFEIGADGIRIPVATNEETPAEDGQSVRLTLNSDLQWYAQEAIAAQVKEYGADYGTIVAMNAKTGDIIAMADSETVDPNDPGATKDGMRQSLAATRAFEPGSTTKMITMAAAIEEGITTPTTKYKIPPKYTVNDQTFTDALPHGTETRTTAGIFAKSLNTGTVMIGEQLTRQQRYDYLRRFGIGEQYDIGIPGTTPGLLAKPDQWDGRQEFTVLFGQGLAQTALHTATAYATIANGGMRMKPRLIDAYIDPDGTEHEVPREEGTRAVSNETADQVQDMLETMANQGGGLPGKVEDYRMGAKTGTAEAPSEDGGFSGYTISYAGIAPMEDPEYVVVATIQRPEGGVFSLTAGPVFKKVMGQVLSTYNVPPSDTKPVKLPLE</sequence>
<reference evidence="7 8" key="1">
    <citation type="journal article" date="2023" name="Int. J. Syst. Evol. Microbiol.">
        <title>Arthrobacter mangrovi sp. nov., an actinobacterium isolated from the rhizosphere of a mangrove.</title>
        <authorList>
            <person name="Hamada M."/>
            <person name="Saitou S."/>
            <person name="Enomoto N."/>
            <person name="Nanri K."/>
            <person name="Hidaka K."/>
            <person name="Miura T."/>
            <person name="Tamura T."/>
        </authorList>
    </citation>
    <scope>NUCLEOTIDE SEQUENCE [LARGE SCALE GENOMIC DNA]</scope>
    <source>
        <strain evidence="7 8">NBRC 112813</strain>
    </source>
</reference>
<dbReference type="RefSeq" id="WP_373875771.1">
    <property type="nucleotide sequence ID" value="NZ_BRVS01000002.1"/>
</dbReference>
<dbReference type="InterPro" id="IPR036138">
    <property type="entry name" value="PBP_dimer_sf"/>
</dbReference>
<dbReference type="Gene3D" id="3.90.1310.10">
    <property type="entry name" value="Penicillin-binding protein 2a (Domain 2)"/>
    <property type="match status" value="1"/>
</dbReference>
<dbReference type="SUPFAM" id="SSF56601">
    <property type="entry name" value="beta-lactamase/transpeptidase-like"/>
    <property type="match status" value="1"/>
</dbReference>
<keyword evidence="4" id="KW-1133">Transmembrane helix</keyword>
<keyword evidence="3 4" id="KW-0472">Membrane</keyword>
<evidence type="ECO:0000256" key="3">
    <source>
        <dbReference type="ARBA" id="ARBA00023136"/>
    </source>
</evidence>
<dbReference type="PANTHER" id="PTHR30627">
    <property type="entry name" value="PEPTIDOGLYCAN D,D-TRANSPEPTIDASE"/>
    <property type="match status" value="1"/>
</dbReference>
<dbReference type="Gene3D" id="3.40.710.10">
    <property type="entry name" value="DD-peptidase/beta-lactamase superfamily"/>
    <property type="match status" value="1"/>
</dbReference>
<keyword evidence="4" id="KW-0812">Transmembrane</keyword>
<evidence type="ECO:0000256" key="2">
    <source>
        <dbReference type="ARBA" id="ARBA00007171"/>
    </source>
</evidence>
<dbReference type="InterPro" id="IPR012338">
    <property type="entry name" value="Beta-lactam/transpept-like"/>
</dbReference>
<dbReference type="GO" id="GO:0051301">
    <property type="term" value="P:cell division"/>
    <property type="evidence" value="ECO:0007669"/>
    <property type="project" value="UniProtKB-KW"/>
</dbReference>
<feature type="domain" description="Penicillin-binding protein transpeptidase" evidence="5">
    <location>
        <begin position="267"/>
        <end position="570"/>
    </location>
</feature>
<dbReference type="Proteomes" id="UP001209654">
    <property type="component" value="Unassembled WGS sequence"/>
</dbReference>